<comment type="caution">
    <text evidence="1">The sequence shown here is derived from an EMBL/GenBank/DDBJ whole genome shotgun (WGS) entry which is preliminary data.</text>
</comment>
<dbReference type="EMBL" id="JBHTAC010000016">
    <property type="protein sequence ID" value="MFC7244295.1"/>
    <property type="molecule type" value="Genomic_DNA"/>
</dbReference>
<dbReference type="Proteomes" id="UP001596392">
    <property type="component" value="Unassembled WGS sequence"/>
</dbReference>
<evidence type="ECO:0000313" key="2">
    <source>
        <dbReference type="Proteomes" id="UP001596392"/>
    </source>
</evidence>
<reference evidence="2" key="1">
    <citation type="journal article" date="2019" name="Int. J. Syst. Evol. Microbiol.">
        <title>The Global Catalogue of Microorganisms (GCM) 10K type strain sequencing project: providing services to taxonomists for standard genome sequencing and annotation.</title>
        <authorList>
            <consortium name="The Broad Institute Genomics Platform"/>
            <consortium name="The Broad Institute Genome Sequencing Center for Infectious Disease"/>
            <person name="Wu L."/>
            <person name="Ma J."/>
        </authorList>
    </citation>
    <scope>NUCLEOTIDE SEQUENCE [LARGE SCALE GENOMIC DNA]</scope>
    <source>
        <strain evidence="2">CGMCC 1.9106</strain>
    </source>
</reference>
<protein>
    <recommendedName>
        <fullName evidence="3">SUKH-4 immunity protein of toxin-antitoxin system</fullName>
    </recommendedName>
</protein>
<organism evidence="1 2">
    <name type="scientific">Catellatospora aurea</name>
    <dbReference type="NCBI Taxonomy" id="1337874"/>
    <lineage>
        <taxon>Bacteria</taxon>
        <taxon>Bacillati</taxon>
        <taxon>Actinomycetota</taxon>
        <taxon>Actinomycetes</taxon>
        <taxon>Micromonosporales</taxon>
        <taxon>Micromonosporaceae</taxon>
        <taxon>Catellatospora</taxon>
    </lineage>
</organism>
<dbReference type="RefSeq" id="WP_376807350.1">
    <property type="nucleotide sequence ID" value="NZ_JBHTAC010000016.1"/>
</dbReference>
<name>A0ABW2GWK9_9ACTN</name>
<gene>
    <name evidence="1" type="ORF">ACFQO7_17615</name>
</gene>
<proteinExistence type="predicted"/>
<accession>A0ABW2GWK9</accession>
<keyword evidence="2" id="KW-1185">Reference proteome</keyword>
<evidence type="ECO:0008006" key="3">
    <source>
        <dbReference type="Google" id="ProtNLM"/>
    </source>
</evidence>
<sequence>MRDGMLSDHDELWRLLRSLDDPQGLEFPTGYDSRRERARFEQLAQRLDAAFGGACEVDRQVQDASLHGRIEVPAALTATGSRLVVSISNFGGMAVLAVDNPGVWTDEEAAELLHPDDGGRIGDALASLGYVLVPEEPLWQRYNGAWPRVQSWWDRFFDYL</sequence>
<evidence type="ECO:0000313" key="1">
    <source>
        <dbReference type="EMBL" id="MFC7244295.1"/>
    </source>
</evidence>